<accession>A0ABP7HMI6</accession>
<dbReference type="PANTHER" id="PTHR31157:SF1">
    <property type="entry name" value="SCP DOMAIN-CONTAINING PROTEIN"/>
    <property type="match status" value="1"/>
</dbReference>
<feature type="domain" description="SCP" evidence="1">
    <location>
        <begin position="36"/>
        <end position="141"/>
    </location>
</feature>
<dbReference type="PANTHER" id="PTHR31157">
    <property type="entry name" value="SCP DOMAIN-CONTAINING PROTEIN"/>
    <property type="match status" value="1"/>
</dbReference>
<keyword evidence="3" id="KW-1185">Reference proteome</keyword>
<dbReference type="Gene3D" id="3.40.33.10">
    <property type="entry name" value="CAP"/>
    <property type="match status" value="1"/>
</dbReference>
<dbReference type="Pfam" id="PF00188">
    <property type="entry name" value="CAP"/>
    <property type="match status" value="1"/>
</dbReference>
<evidence type="ECO:0000313" key="2">
    <source>
        <dbReference type="EMBL" id="GAA3792481.1"/>
    </source>
</evidence>
<dbReference type="InterPro" id="IPR035940">
    <property type="entry name" value="CAP_sf"/>
</dbReference>
<dbReference type="EMBL" id="BAABBI010000007">
    <property type="protein sequence ID" value="GAA3792481.1"/>
    <property type="molecule type" value="Genomic_DNA"/>
</dbReference>
<dbReference type="Proteomes" id="UP001501456">
    <property type="component" value="Unassembled WGS sequence"/>
</dbReference>
<comment type="caution">
    <text evidence="2">The sequence shown here is derived from an EMBL/GenBank/DDBJ whole genome shotgun (WGS) entry which is preliminary data.</text>
</comment>
<evidence type="ECO:0000313" key="3">
    <source>
        <dbReference type="Proteomes" id="UP001501456"/>
    </source>
</evidence>
<sequence>MSCSQDSEKLNTDINQTFIETQVNIPESKPIEAEILSLINNHRIEIGLKALDTSLDIIKSQTSTHTNYMIDHKKISHDNFINRQFFLESFTGAVSVAENVAYGYSYAETVVNAWLNSPGHRRNIEGNFTHFQITAKKDENGIWYYTNIFVKIQ</sequence>
<dbReference type="SUPFAM" id="SSF55797">
    <property type="entry name" value="PR-1-like"/>
    <property type="match status" value="1"/>
</dbReference>
<name>A0ABP7HMI6_9FLAO</name>
<protein>
    <recommendedName>
        <fullName evidence="1">SCP domain-containing protein</fullName>
    </recommendedName>
</protein>
<dbReference type="CDD" id="cd05379">
    <property type="entry name" value="CAP_bacterial"/>
    <property type="match status" value="1"/>
</dbReference>
<dbReference type="InterPro" id="IPR014044">
    <property type="entry name" value="CAP_dom"/>
</dbReference>
<organism evidence="2 3">
    <name type="scientific">Corallibacter vietnamensis</name>
    <dbReference type="NCBI Taxonomy" id="904130"/>
    <lineage>
        <taxon>Bacteria</taxon>
        <taxon>Pseudomonadati</taxon>
        <taxon>Bacteroidota</taxon>
        <taxon>Flavobacteriia</taxon>
        <taxon>Flavobacteriales</taxon>
        <taxon>Flavobacteriaceae</taxon>
        <taxon>Corallibacter</taxon>
    </lineage>
</organism>
<proteinExistence type="predicted"/>
<gene>
    <name evidence="2" type="ORF">GCM10022271_26070</name>
</gene>
<reference evidence="3" key="1">
    <citation type="journal article" date="2019" name="Int. J. Syst. Evol. Microbiol.">
        <title>The Global Catalogue of Microorganisms (GCM) 10K type strain sequencing project: providing services to taxonomists for standard genome sequencing and annotation.</title>
        <authorList>
            <consortium name="The Broad Institute Genomics Platform"/>
            <consortium name="The Broad Institute Genome Sequencing Center for Infectious Disease"/>
            <person name="Wu L."/>
            <person name="Ma J."/>
        </authorList>
    </citation>
    <scope>NUCLEOTIDE SEQUENCE [LARGE SCALE GENOMIC DNA]</scope>
    <source>
        <strain evidence="3">JCM 17525</strain>
    </source>
</reference>
<evidence type="ECO:0000259" key="1">
    <source>
        <dbReference type="Pfam" id="PF00188"/>
    </source>
</evidence>